<dbReference type="Proteomes" id="UP000563094">
    <property type="component" value="Unassembled WGS sequence"/>
</dbReference>
<proteinExistence type="predicted"/>
<sequence length="162" mass="19558">MRTSFTIKAVTVLVVSSLLILSPAEGQVWPWKWNQDNKEGYRQGRWREFYSHKPEQLMYKGRYKRGQAKGRWKTYTETGKLERLEFFEPKKKRIRTIFYYPNGKIEKTGMAYLFEEKNLLKYQWHGDWQYYDSTGTWLGWKTFTRGKPSSEHPIKPKEEGQE</sequence>
<dbReference type="RefSeq" id="WP_182513023.1">
    <property type="nucleotide sequence ID" value="NZ_JACJIQ010000007.1"/>
</dbReference>
<dbReference type="AlphaFoldDB" id="A0A839GSW4"/>
<comment type="caution">
    <text evidence="2">The sequence shown here is derived from an EMBL/GenBank/DDBJ whole genome shotgun (WGS) entry which is preliminary data.</text>
</comment>
<feature type="chain" id="PRO_5032421862" evidence="1">
    <location>
        <begin position="27"/>
        <end position="162"/>
    </location>
</feature>
<dbReference type="EMBL" id="JACJIQ010000007">
    <property type="protein sequence ID" value="MBA9077508.1"/>
    <property type="molecule type" value="Genomic_DNA"/>
</dbReference>
<evidence type="ECO:0000313" key="2">
    <source>
        <dbReference type="EMBL" id="MBA9077508.1"/>
    </source>
</evidence>
<protein>
    <submittedName>
        <fullName evidence="2">Antitoxin component YwqK of YwqJK toxin-antitoxin module</fullName>
    </submittedName>
</protein>
<dbReference type="Gene3D" id="2.20.110.10">
    <property type="entry name" value="Histone H3 K4-specific methyltransferase SET7/9 N-terminal domain"/>
    <property type="match status" value="1"/>
</dbReference>
<accession>A0A839GSW4</accession>
<organism evidence="2 3">
    <name type="scientific">Rufibacter quisquiliarum</name>
    <dbReference type="NCBI Taxonomy" id="1549639"/>
    <lineage>
        <taxon>Bacteria</taxon>
        <taxon>Pseudomonadati</taxon>
        <taxon>Bacteroidota</taxon>
        <taxon>Cytophagia</taxon>
        <taxon>Cytophagales</taxon>
        <taxon>Hymenobacteraceae</taxon>
        <taxon>Rufibacter</taxon>
    </lineage>
</organism>
<evidence type="ECO:0000313" key="3">
    <source>
        <dbReference type="Proteomes" id="UP000563094"/>
    </source>
</evidence>
<name>A0A839GSW4_9BACT</name>
<reference evidence="2 3" key="1">
    <citation type="submission" date="2020-08" db="EMBL/GenBank/DDBJ databases">
        <title>Genomic Encyclopedia of Type Strains, Phase IV (KMG-IV): sequencing the most valuable type-strain genomes for metagenomic binning, comparative biology and taxonomic classification.</title>
        <authorList>
            <person name="Goeker M."/>
        </authorList>
    </citation>
    <scope>NUCLEOTIDE SEQUENCE [LARGE SCALE GENOMIC DNA]</scope>
    <source>
        <strain evidence="2 3">DSM 29854</strain>
    </source>
</reference>
<evidence type="ECO:0000256" key="1">
    <source>
        <dbReference type="SAM" id="SignalP"/>
    </source>
</evidence>
<keyword evidence="3" id="KW-1185">Reference proteome</keyword>
<dbReference type="SUPFAM" id="SSF82185">
    <property type="entry name" value="Histone H3 K4-specific methyltransferase SET7/9 N-terminal domain"/>
    <property type="match status" value="1"/>
</dbReference>
<gene>
    <name evidence="2" type="ORF">FHS90_002221</name>
</gene>
<keyword evidence="1" id="KW-0732">Signal</keyword>
<feature type="signal peptide" evidence="1">
    <location>
        <begin position="1"/>
        <end position="26"/>
    </location>
</feature>